<dbReference type="EMBL" id="ACJN02000003">
    <property type="protein sequence ID" value="EFI33203.1"/>
    <property type="molecule type" value="Genomic_DNA"/>
</dbReference>
<keyword evidence="2" id="KW-0282">Flagellum</keyword>
<proteinExistence type="predicted"/>
<dbReference type="Gene3D" id="2.30.30.760">
    <property type="match status" value="1"/>
</dbReference>
<organism evidence="2 3">
    <name type="scientific">Desulfonatronospira thiodismutans ASO3-1</name>
    <dbReference type="NCBI Taxonomy" id="555779"/>
    <lineage>
        <taxon>Bacteria</taxon>
        <taxon>Pseudomonadati</taxon>
        <taxon>Thermodesulfobacteriota</taxon>
        <taxon>Desulfovibrionia</taxon>
        <taxon>Desulfovibrionales</taxon>
        <taxon>Desulfonatronovibrionaceae</taxon>
        <taxon>Desulfonatronospira</taxon>
    </lineage>
</organism>
<protein>
    <submittedName>
        <fullName evidence="2">Flagella basal body P-ring formation protein FlgA</fullName>
    </submittedName>
</protein>
<dbReference type="NCBIfam" id="TIGR03170">
    <property type="entry name" value="flgA_cterm"/>
    <property type="match status" value="1"/>
</dbReference>
<comment type="caution">
    <text evidence="2">The sequence shown here is derived from an EMBL/GenBank/DDBJ whole genome shotgun (WGS) entry which is preliminary data.</text>
</comment>
<accession>D6SR87</accession>
<dbReference type="RefSeq" id="WP_008870561.1">
    <property type="nucleotide sequence ID" value="NZ_ACJN02000003.1"/>
</dbReference>
<name>D6SR87_9BACT</name>
<keyword evidence="2" id="KW-0969">Cilium</keyword>
<dbReference type="PANTHER" id="PTHR36307:SF1">
    <property type="entry name" value="FLAGELLA BASAL BODY P-RING FORMATION PROTEIN FLGA"/>
    <property type="match status" value="1"/>
</dbReference>
<dbReference type="Gene3D" id="3.90.1210.10">
    <property type="entry name" value="Antifreeze-like/N-acetylneuraminic acid synthase C-terminal domain"/>
    <property type="match status" value="1"/>
</dbReference>
<dbReference type="Pfam" id="PF13144">
    <property type="entry name" value="ChapFlgA"/>
    <property type="match status" value="1"/>
</dbReference>
<evidence type="ECO:0000313" key="2">
    <source>
        <dbReference type="EMBL" id="EFI33203.1"/>
    </source>
</evidence>
<dbReference type="GO" id="GO:0044780">
    <property type="term" value="P:bacterial-type flagellum assembly"/>
    <property type="evidence" value="ECO:0007669"/>
    <property type="project" value="InterPro"/>
</dbReference>
<gene>
    <name evidence="2" type="ORF">Dthio_PD0529</name>
</gene>
<evidence type="ECO:0000313" key="3">
    <source>
        <dbReference type="Proteomes" id="UP000005496"/>
    </source>
</evidence>
<dbReference type="InterPro" id="IPR017585">
    <property type="entry name" value="SAF_FlgA"/>
</dbReference>
<dbReference type="AlphaFoldDB" id="D6SR87"/>
<feature type="domain" description="Flagella basal body P-ring formation protein FlgA SAF" evidence="1">
    <location>
        <begin position="206"/>
        <end position="325"/>
    </location>
</feature>
<dbReference type="eggNOG" id="COG1261">
    <property type="taxonomic scope" value="Bacteria"/>
</dbReference>
<evidence type="ECO:0000259" key="1">
    <source>
        <dbReference type="Pfam" id="PF13144"/>
    </source>
</evidence>
<dbReference type="PANTHER" id="PTHR36307">
    <property type="entry name" value="FLAGELLA BASAL BODY P-RING FORMATION PROTEIN FLGA"/>
    <property type="match status" value="1"/>
</dbReference>
<keyword evidence="3" id="KW-1185">Reference proteome</keyword>
<keyword evidence="2" id="KW-0966">Cell projection</keyword>
<dbReference type="CDD" id="cd11614">
    <property type="entry name" value="SAF_CpaB_FlgA_like"/>
    <property type="match status" value="1"/>
</dbReference>
<dbReference type="InterPro" id="IPR039246">
    <property type="entry name" value="Flagellar_FlgA"/>
</dbReference>
<dbReference type="Proteomes" id="UP000005496">
    <property type="component" value="Unassembled WGS sequence"/>
</dbReference>
<reference evidence="2" key="1">
    <citation type="submission" date="2010-05" db="EMBL/GenBank/DDBJ databases">
        <title>The draft genome of Desulfonatronospira thiodismutans ASO3-1.</title>
        <authorList>
            <consortium name="US DOE Joint Genome Institute (JGI-PGF)"/>
            <person name="Lucas S."/>
            <person name="Copeland A."/>
            <person name="Lapidus A."/>
            <person name="Cheng J.-F."/>
            <person name="Bruce D."/>
            <person name="Goodwin L."/>
            <person name="Pitluck S."/>
            <person name="Chertkov O."/>
            <person name="Brettin T."/>
            <person name="Detter J.C."/>
            <person name="Han C."/>
            <person name="Land M.L."/>
            <person name="Hauser L."/>
            <person name="Kyrpides N."/>
            <person name="Mikhailova N."/>
            <person name="Muyzer G."/>
            <person name="Woyke T."/>
        </authorList>
    </citation>
    <scope>NUCLEOTIDE SEQUENCE [LARGE SCALE GENOMIC DNA]</scope>
    <source>
        <strain evidence="2">ASO3-1</strain>
    </source>
</reference>
<sequence>MNKEKFMKTKILSCCMAAAMFFLLLSSPAWAGEGLFWIDEHVAVSGDVITFGEIATPRNSEAEQYWSDIKDTELWRAPNAGQRIVLDRARVQERLEVTLGELAEASIIPREIIFQRGRRVLDDDKLERMVRDYIGPKVTSQGERIEFRDFRMPSPIFLENPYEEVEIESVRDPGPGRNSLRFVVRDGHGEVVRRHTGNVFVDVWVTVACAERPLNRGDVIEPGDVRFEEKNLAYIRREVWDGESGPWRIRSSIGQGQPIYKRHLEPVPMVSRGAKVDMVYEGNHLTLVVPGEVLEDGQRGDRIMVRNMQSEKEVRATVESSGRVTTR</sequence>